<dbReference type="AlphaFoldDB" id="A0A9X1HVS0"/>
<dbReference type="EC" id="2.4.2.45" evidence="7"/>
<feature type="transmembrane region" description="Helical" evidence="6">
    <location>
        <begin position="235"/>
        <end position="251"/>
    </location>
</feature>
<dbReference type="CDD" id="cd13963">
    <property type="entry name" value="PT_UbiA_2"/>
    <property type="match status" value="1"/>
</dbReference>
<feature type="transmembrane region" description="Helical" evidence="6">
    <location>
        <begin position="15"/>
        <end position="34"/>
    </location>
</feature>
<dbReference type="EMBL" id="JAIXNE010000007">
    <property type="protein sequence ID" value="MCA6078771.1"/>
    <property type="molecule type" value="Genomic_DNA"/>
</dbReference>
<evidence type="ECO:0000256" key="4">
    <source>
        <dbReference type="ARBA" id="ARBA00022989"/>
    </source>
</evidence>
<feature type="transmembrane region" description="Helical" evidence="6">
    <location>
        <begin position="79"/>
        <end position="102"/>
    </location>
</feature>
<feature type="transmembrane region" description="Helical" evidence="6">
    <location>
        <begin position="132"/>
        <end position="151"/>
    </location>
</feature>
<keyword evidence="7" id="KW-0328">Glycosyltransferase</keyword>
<comment type="caution">
    <text evidence="7">The sequence shown here is derived from an EMBL/GenBank/DDBJ whole genome shotgun (WGS) entry which is preliminary data.</text>
</comment>
<reference evidence="7" key="1">
    <citation type="submission" date="2021-09" db="EMBL/GenBank/DDBJ databases">
        <title>Fulvivirga sp. isolated from coastal sediment.</title>
        <authorList>
            <person name="Yu H."/>
        </authorList>
    </citation>
    <scope>NUCLEOTIDE SEQUENCE</scope>
    <source>
        <strain evidence="7">1062</strain>
    </source>
</reference>
<name>A0A9X1HVS0_9BACT</name>
<evidence type="ECO:0000256" key="6">
    <source>
        <dbReference type="SAM" id="Phobius"/>
    </source>
</evidence>
<sequence length="293" mass="33486">MNVKTLFGLLRVHQWIKNLFLFIPLFFAGQFFNLDKLVDVSIGFICFSLAASFIYILNDIRDIEQDKLHPEKKYRPIPAGKVSVGVALSIGIILLIASVVIAWRLNELFTYILISYIILNLSYSLGLKKISILDLIIVATGFVLRVLAGGFVAEVPVSHWLIVMIYLLALFLVLAKRRDDILEYQQSGVMLRKNIQNYNLEFIHSILTLLSAVITVSYIMYTISDDVSEQFDTNYLYLTSVFVIAGIMRYIQITMVENKSGSPTRVLYTDRFLHITLAGWIVSFFLIIYAFKI</sequence>
<gene>
    <name evidence="7" type="ORF">LDX50_28105</name>
</gene>
<feature type="transmembrane region" description="Helical" evidence="6">
    <location>
        <begin position="272"/>
        <end position="291"/>
    </location>
</feature>
<dbReference type="GO" id="GO:0005886">
    <property type="term" value="C:plasma membrane"/>
    <property type="evidence" value="ECO:0007669"/>
    <property type="project" value="TreeGrafter"/>
</dbReference>
<proteinExistence type="predicted"/>
<keyword evidence="3 6" id="KW-0812">Transmembrane</keyword>
<dbReference type="NCBIfam" id="NF008978">
    <property type="entry name" value="PRK12324.1-4"/>
    <property type="match status" value="1"/>
</dbReference>
<feature type="transmembrane region" description="Helical" evidence="6">
    <location>
        <begin position="108"/>
        <end position="125"/>
    </location>
</feature>
<feature type="transmembrane region" description="Helical" evidence="6">
    <location>
        <begin position="40"/>
        <end position="58"/>
    </location>
</feature>
<dbReference type="InterPro" id="IPR044878">
    <property type="entry name" value="UbiA_sf"/>
</dbReference>
<evidence type="ECO:0000313" key="8">
    <source>
        <dbReference type="Proteomes" id="UP001139409"/>
    </source>
</evidence>
<dbReference type="Gene3D" id="1.10.357.140">
    <property type="entry name" value="UbiA prenyltransferase"/>
    <property type="match status" value="1"/>
</dbReference>
<dbReference type="RefSeq" id="WP_225699632.1">
    <property type="nucleotide sequence ID" value="NZ_JAIXNE010000007.1"/>
</dbReference>
<dbReference type="GO" id="GO:0016765">
    <property type="term" value="F:transferase activity, transferring alkyl or aryl (other than methyl) groups"/>
    <property type="evidence" value="ECO:0007669"/>
    <property type="project" value="InterPro"/>
</dbReference>
<dbReference type="Pfam" id="PF01040">
    <property type="entry name" value="UbiA"/>
    <property type="match status" value="1"/>
</dbReference>
<keyword evidence="2" id="KW-1003">Cell membrane</keyword>
<evidence type="ECO:0000313" key="7">
    <source>
        <dbReference type="EMBL" id="MCA6078771.1"/>
    </source>
</evidence>
<evidence type="ECO:0000256" key="3">
    <source>
        <dbReference type="ARBA" id="ARBA00022692"/>
    </source>
</evidence>
<dbReference type="PANTHER" id="PTHR11048">
    <property type="entry name" value="PRENYLTRANSFERASES"/>
    <property type="match status" value="1"/>
</dbReference>
<keyword evidence="5 6" id="KW-0472">Membrane</keyword>
<keyword evidence="8" id="KW-1185">Reference proteome</keyword>
<protein>
    <submittedName>
        <fullName evidence="7">Decaprenyl-phosphate phosphoribosyltransferase</fullName>
        <ecNumber evidence="7">2.4.2.45</ecNumber>
    </submittedName>
</protein>
<evidence type="ECO:0000256" key="5">
    <source>
        <dbReference type="ARBA" id="ARBA00023136"/>
    </source>
</evidence>
<keyword evidence="7" id="KW-0808">Transferase</keyword>
<feature type="transmembrane region" description="Helical" evidence="6">
    <location>
        <begin position="202"/>
        <end position="223"/>
    </location>
</feature>
<comment type="subcellular location">
    <subcellularLocation>
        <location evidence="1">Membrane</location>
        <topology evidence="1">Multi-pass membrane protein</topology>
    </subcellularLocation>
</comment>
<keyword evidence="4 6" id="KW-1133">Transmembrane helix</keyword>
<accession>A0A9X1HVS0</accession>
<evidence type="ECO:0000256" key="1">
    <source>
        <dbReference type="ARBA" id="ARBA00004141"/>
    </source>
</evidence>
<feature type="transmembrane region" description="Helical" evidence="6">
    <location>
        <begin position="157"/>
        <end position="175"/>
    </location>
</feature>
<dbReference type="Proteomes" id="UP001139409">
    <property type="component" value="Unassembled WGS sequence"/>
</dbReference>
<dbReference type="InterPro" id="IPR000537">
    <property type="entry name" value="UbiA_prenyltransferase"/>
</dbReference>
<dbReference type="PANTHER" id="PTHR11048:SF5">
    <property type="entry name" value="DECAPRENYL-PHOSPHATE PHOSPHORIBOSYLTRANSFERASE"/>
    <property type="match status" value="1"/>
</dbReference>
<dbReference type="GO" id="GO:0016757">
    <property type="term" value="F:glycosyltransferase activity"/>
    <property type="evidence" value="ECO:0007669"/>
    <property type="project" value="UniProtKB-KW"/>
</dbReference>
<evidence type="ECO:0000256" key="2">
    <source>
        <dbReference type="ARBA" id="ARBA00022475"/>
    </source>
</evidence>
<dbReference type="InterPro" id="IPR039653">
    <property type="entry name" value="Prenyltransferase"/>
</dbReference>
<dbReference type="GO" id="GO:0009247">
    <property type="term" value="P:glycolipid biosynthetic process"/>
    <property type="evidence" value="ECO:0007669"/>
    <property type="project" value="TreeGrafter"/>
</dbReference>
<organism evidence="7 8">
    <name type="scientific">Fulvivirga sedimenti</name>
    <dbReference type="NCBI Taxonomy" id="2879465"/>
    <lineage>
        <taxon>Bacteria</taxon>
        <taxon>Pseudomonadati</taxon>
        <taxon>Bacteroidota</taxon>
        <taxon>Cytophagia</taxon>
        <taxon>Cytophagales</taxon>
        <taxon>Fulvivirgaceae</taxon>
        <taxon>Fulvivirga</taxon>
    </lineage>
</organism>